<name>A0ABW0IHR6_9BACT</name>
<dbReference type="Gene3D" id="3.90.550.10">
    <property type="entry name" value="Spore Coat Polysaccharide Biosynthesis Protein SpsA, Chain A"/>
    <property type="match status" value="1"/>
</dbReference>
<dbReference type="EC" id="2.4.-.-" evidence="2"/>
<feature type="domain" description="Glycosyltransferase 2-like" evidence="1">
    <location>
        <begin position="4"/>
        <end position="156"/>
    </location>
</feature>
<dbReference type="Pfam" id="PF00535">
    <property type="entry name" value="Glycos_transf_2"/>
    <property type="match status" value="1"/>
</dbReference>
<evidence type="ECO:0000259" key="1">
    <source>
        <dbReference type="Pfam" id="PF00535"/>
    </source>
</evidence>
<gene>
    <name evidence="2" type="ORF">ACFPMF_27340</name>
</gene>
<keyword evidence="2" id="KW-0808">Transferase</keyword>
<dbReference type="EMBL" id="JBHSMA010000019">
    <property type="protein sequence ID" value="MFC5413069.1"/>
    <property type="molecule type" value="Genomic_DNA"/>
</dbReference>
<dbReference type="SUPFAM" id="SSF53448">
    <property type="entry name" value="Nucleotide-diphospho-sugar transferases"/>
    <property type="match status" value="1"/>
</dbReference>
<dbReference type="InterPro" id="IPR029044">
    <property type="entry name" value="Nucleotide-diphossugar_trans"/>
</dbReference>
<keyword evidence="2" id="KW-0328">Glycosyltransferase</keyword>
<dbReference type="GO" id="GO:0016757">
    <property type="term" value="F:glycosyltransferase activity"/>
    <property type="evidence" value="ECO:0007669"/>
    <property type="project" value="UniProtKB-KW"/>
</dbReference>
<evidence type="ECO:0000313" key="3">
    <source>
        <dbReference type="Proteomes" id="UP001596106"/>
    </source>
</evidence>
<accession>A0ABW0IHR6</accession>
<evidence type="ECO:0000313" key="2">
    <source>
        <dbReference type="EMBL" id="MFC5413069.1"/>
    </source>
</evidence>
<dbReference type="RefSeq" id="WP_379851229.1">
    <property type="nucleotide sequence ID" value="NZ_JBHSMA010000019.1"/>
</dbReference>
<dbReference type="InterPro" id="IPR001173">
    <property type="entry name" value="Glyco_trans_2-like"/>
</dbReference>
<protein>
    <submittedName>
        <fullName evidence="2">Glycosyltransferase family 2 protein</fullName>
        <ecNumber evidence="2">2.4.-.-</ecNumber>
    </submittedName>
</protein>
<keyword evidence="3" id="KW-1185">Reference proteome</keyword>
<dbReference type="PANTHER" id="PTHR22916">
    <property type="entry name" value="GLYCOSYLTRANSFERASE"/>
    <property type="match status" value="1"/>
</dbReference>
<dbReference type="PANTHER" id="PTHR22916:SF67">
    <property type="entry name" value="COLANIC ACID BIOSYNTHESIS GLYCOSYL TRANSFERASE WCAE-RELATED"/>
    <property type="match status" value="1"/>
</dbReference>
<organism evidence="2 3">
    <name type="scientific">Larkinella bovis</name>
    <dbReference type="NCBI Taxonomy" id="683041"/>
    <lineage>
        <taxon>Bacteria</taxon>
        <taxon>Pseudomonadati</taxon>
        <taxon>Bacteroidota</taxon>
        <taxon>Cytophagia</taxon>
        <taxon>Cytophagales</taxon>
        <taxon>Spirosomataceae</taxon>
        <taxon>Larkinella</taxon>
    </lineage>
</organism>
<dbReference type="CDD" id="cd06433">
    <property type="entry name" value="GT_2_WfgS_like"/>
    <property type="match status" value="1"/>
</dbReference>
<comment type="caution">
    <text evidence="2">The sequence shown here is derived from an EMBL/GenBank/DDBJ whole genome shotgun (WGS) entry which is preliminary data.</text>
</comment>
<proteinExistence type="predicted"/>
<dbReference type="Proteomes" id="UP001596106">
    <property type="component" value="Unassembled WGS sequence"/>
</dbReference>
<reference evidence="3" key="1">
    <citation type="journal article" date="2019" name="Int. J. Syst. Evol. Microbiol.">
        <title>The Global Catalogue of Microorganisms (GCM) 10K type strain sequencing project: providing services to taxonomists for standard genome sequencing and annotation.</title>
        <authorList>
            <consortium name="The Broad Institute Genomics Platform"/>
            <consortium name="The Broad Institute Genome Sequencing Center for Infectious Disease"/>
            <person name="Wu L."/>
            <person name="Ma J."/>
        </authorList>
    </citation>
    <scope>NUCLEOTIDE SEQUENCE [LARGE SCALE GENOMIC DNA]</scope>
    <source>
        <strain evidence="3">CCUG 55250</strain>
    </source>
</reference>
<sequence length="284" mass="33192">MKLSIITINLNSKKGLEKTINSVLMQLFCDYEYILIDGDSNDESRATIYKYTDKFAYWVSEPDNGIYHAMNKGIRAAKGEYCLFLNSGDWLATPTILENIFANKPQADLIAGDVYFFDTLTNSIKWFVPSPDRITAKTLFLGTLPHQATFIRRSLFSKFGLYNEQLKIASDWLFFLDALLLHGCSYQHHPEPVAYFNMDGISCNPVTASLPRREQLYILRQKYPLFLPDYDQLDLLEKQSQSWLQSREYRVYCFLEHIGVIRVGIWARRLKRFVLRIFKTDRSW</sequence>